<gene>
    <name evidence="2" type="ORF">Slati_0946700</name>
</gene>
<feature type="compositionally biased region" description="Polar residues" evidence="1">
    <location>
        <begin position="292"/>
        <end position="303"/>
    </location>
</feature>
<feature type="compositionally biased region" description="Basic and acidic residues" evidence="1">
    <location>
        <begin position="12"/>
        <end position="30"/>
    </location>
</feature>
<dbReference type="InterPro" id="IPR004158">
    <property type="entry name" value="DUF247_pln"/>
</dbReference>
<evidence type="ECO:0000313" key="2">
    <source>
        <dbReference type="EMBL" id="KAL0456075.1"/>
    </source>
</evidence>
<reference evidence="2" key="1">
    <citation type="submission" date="2020-06" db="EMBL/GenBank/DDBJ databases">
        <authorList>
            <person name="Li T."/>
            <person name="Hu X."/>
            <person name="Zhang T."/>
            <person name="Song X."/>
            <person name="Zhang H."/>
            <person name="Dai N."/>
            <person name="Sheng W."/>
            <person name="Hou X."/>
            <person name="Wei L."/>
        </authorList>
    </citation>
    <scope>NUCLEOTIDE SEQUENCE</scope>
    <source>
        <strain evidence="2">KEN1</strain>
        <tissue evidence="2">Leaf</tissue>
    </source>
</reference>
<dbReference type="EMBL" id="JACGWN010000003">
    <property type="protein sequence ID" value="KAL0456075.1"/>
    <property type="molecule type" value="Genomic_DNA"/>
</dbReference>
<feature type="region of interest" description="Disordered" evidence="1">
    <location>
        <begin position="282"/>
        <end position="325"/>
    </location>
</feature>
<organism evidence="2">
    <name type="scientific">Sesamum latifolium</name>
    <dbReference type="NCBI Taxonomy" id="2727402"/>
    <lineage>
        <taxon>Eukaryota</taxon>
        <taxon>Viridiplantae</taxon>
        <taxon>Streptophyta</taxon>
        <taxon>Embryophyta</taxon>
        <taxon>Tracheophyta</taxon>
        <taxon>Spermatophyta</taxon>
        <taxon>Magnoliopsida</taxon>
        <taxon>eudicotyledons</taxon>
        <taxon>Gunneridae</taxon>
        <taxon>Pentapetalae</taxon>
        <taxon>asterids</taxon>
        <taxon>lamiids</taxon>
        <taxon>Lamiales</taxon>
        <taxon>Pedaliaceae</taxon>
        <taxon>Sesamum</taxon>
    </lineage>
</organism>
<feature type="region of interest" description="Disordered" evidence="1">
    <location>
        <begin position="1"/>
        <end position="61"/>
    </location>
</feature>
<name>A0AAW2XWD0_9LAMI</name>
<sequence>MNEIGTSNGGGDKQDPQTSDHLKQKGKLTEIETSSGGEELHETIHQLRSDAPDDQVPPHATIPIAGIETSNSRGERQPRRVMQKVPSLLLDEEKNREDYIPKAVSVGPYHHGKAELSLAEAFKPKAVEMFVYGGELSRDFYYTKVFERIGEIKSCYEEGSTDAYSDRKLAEMMLYDACNFKRVNFKRFLNGSILGEYDSRSRLRWERRREPFHLLEAFHMVVASSWNESEHQNELCLKCRQRWEQCRQCFKRRWLCYFRVERPLASAENAVIRSTVPDLQAGVDPAADADPSSENGVNRSTGPDLQAGVYPAADADPSSENGVNR</sequence>
<accession>A0AAW2XWD0</accession>
<dbReference type="AlphaFoldDB" id="A0AAW2XWD0"/>
<dbReference type="PANTHER" id="PTHR31170:SF20">
    <property type="entry name" value="DUF247 DOMAIN PROTEIN"/>
    <property type="match status" value="1"/>
</dbReference>
<proteinExistence type="predicted"/>
<dbReference type="PANTHER" id="PTHR31170">
    <property type="entry name" value="BNAC04G53230D PROTEIN"/>
    <property type="match status" value="1"/>
</dbReference>
<feature type="compositionally biased region" description="Basic and acidic residues" evidence="1">
    <location>
        <begin position="38"/>
        <end position="51"/>
    </location>
</feature>
<dbReference type="Pfam" id="PF03140">
    <property type="entry name" value="DUF247"/>
    <property type="match status" value="1"/>
</dbReference>
<comment type="caution">
    <text evidence="2">The sequence shown here is derived from an EMBL/GenBank/DDBJ whole genome shotgun (WGS) entry which is preliminary data.</text>
</comment>
<protein>
    <submittedName>
        <fullName evidence="2">Uncharacterized protein</fullName>
    </submittedName>
</protein>
<reference evidence="2" key="2">
    <citation type="journal article" date="2024" name="Plant">
        <title>Genomic evolution and insights into agronomic trait innovations of Sesamum species.</title>
        <authorList>
            <person name="Miao H."/>
            <person name="Wang L."/>
            <person name="Qu L."/>
            <person name="Liu H."/>
            <person name="Sun Y."/>
            <person name="Le M."/>
            <person name="Wang Q."/>
            <person name="Wei S."/>
            <person name="Zheng Y."/>
            <person name="Lin W."/>
            <person name="Duan Y."/>
            <person name="Cao H."/>
            <person name="Xiong S."/>
            <person name="Wang X."/>
            <person name="Wei L."/>
            <person name="Li C."/>
            <person name="Ma Q."/>
            <person name="Ju M."/>
            <person name="Zhao R."/>
            <person name="Li G."/>
            <person name="Mu C."/>
            <person name="Tian Q."/>
            <person name="Mei H."/>
            <person name="Zhang T."/>
            <person name="Gao T."/>
            <person name="Zhang H."/>
        </authorList>
    </citation>
    <scope>NUCLEOTIDE SEQUENCE</scope>
    <source>
        <strain evidence="2">KEN1</strain>
    </source>
</reference>
<evidence type="ECO:0000256" key="1">
    <source>
        <dbReference type="SAM" id="MobiDB-lite"/>
    </source>
</evidence>